<feature type="region of interest" description="Disordered" evidence="1">
    <location>
        <begin position="178"/>
        <end position="203"/>
    </location>
</feature>
<feature type="compositionally biased region" description="Low complexity" evidence="1">
    <location>
        <begin position="18"/>
        <end position="27"/>
    </location>
</feature>
<dbReference type="Pfam" id="PF06985">
    <property type="entry name" value="HET"/>
    <property type="match status" value="1"/>
</dbReference>
<evidence type="ECO:0000313" key="3">
    <source>
        <dbReference type="EMBL" id="KAK8048709.1"/>
    </source>
</evidence>
<dbReference type="GeneID" id="92094911"/>
<evidence type="ECO:0000256" key="1">
    <source>
        <dbReference type="SAM" id="MobiDB-lite"/>
    </source>
</evidence>
<dbReference type="Proteomes" id="UP001480595">
    <property type="component" value="Unassembled WGS sequence"/>
</dbReference>
<feature type="compositionally biased region" description="Polar residues" evidence="1">
    <location>
        <begin position="192"/>
        <end position="203"/>
    </location>
</feature>
<proteinExistence type="predicted"/>
<dbReference type="PANTHER" id="PTHR33112">
    <property type="entry name" value="DOMAIN PROTEIN, PUTATIVE-RELATED"/>
    <property type="match status" value="1"/>
</dbReference>
<keyword evidence="4" id="KW-1185">Reference proteome</keyword>
<organism evidence="3 4">
    <name type="scientific">Apiospora phragmitis</name>
    <dbReference type="NCBI Taxonomy" id="2905665"/>
    <lineage>
        <taxon>Eukaryota</taxon>
        <taxon>Fungi</taxon>
        <taxon>Dikarya</taxon>
        <taxon>Ascomycota</taxon>
        <taxon>Pezizomycotina</taxon>
        <taxon>Sordariomycetes</taxon>
        <taxon>Xylariomycetidae</taxon>
        <taxon>Amphisphaeriales</taxon>
        <taxon>Apiosporaceae</taxon>
        <taxon>Apiospora</taxon>
    </lineage>
</organism>
<dbReference type="PANTHER" id="PTHR33112:SF1">
    <property type="entry name" value="HETEROKARYON INCOMPATIBILITY DOMAIN-CONTAINING PROTEIN"/>
    <property type="match status" value="1"/>
</dbReference>
<sequence length="220" mass="24354">MLAMLIEIRNGIGRRESSQQSTTRSLRAGSHAAERNTRRVLPAQSRPTMDIRLRVIDCTTRQVVRAPDACQYVALSFPLVVQDSIAVTQKLGFRFLWVDRHCINQDNAAEKHATINSMHPVYGKSQLTIVAATGDNAEYGLPGVGSRRRKEQGCVTVGNHSFVNMFPDARTALQRSRWNTRGGPSRRLSCRNGGSISPTSRYTSNATPRIIWSPYGGLAT</sequence>
<accession>A0ABR1TSI8</accession>
<evidence type="ECO:0000313" key="4">
    <source>
        <dbReference type="Proteomes" id="UP001480595"/>
    </source>
</evidence>
<feature type="domain" description="Heterokaryon incompatibility" evidence="2">
    <location>
        <begin position="74"/>
        <end position="182"/>
    </location>
</feature>
<reference evidence="3 4" key="1">
    <citation type="submission" date="2023-01" db="EMBL/GenBank/DDBJ databases">
        <title>Analysis of 21 Apiospora genomes using comparative genomics revels a genus with tremendous synthesis potential of carbohydrate active enzymes and secondary metabolites.</title>
        <authorList>
            <person name="Sorensen T."/>
        </authorList>
    </citation>
    <scope>NUCLEOTIDE SEQUENCE [LARGE SCALE GENOMIC DNA]</scope>
    <source>
        <strain evidence="3 4">CBS 135458</strain>
    </source>
</reference>
<dbReference type="EMBL" id="JAQQWL010000011">
    <property type="protein sequence ID" value="KAK8048709.1"/>
    <property type="molecule type" value="Genomic_DNA"/>
</dbReference>
<gene>
    <name evidence="3" type="ORF">PG994_010439</name>
</gene>
<evidence type="ECO:0000259" key="2">
    <source>
        <dbReference type="Pfam" id="PF06985"/>
    </source>
</evidence>
<comment type="caution">
    <text evidence="3">The sequence shown here is derived from an EMBL/GenBank/DDBJ whole genome shotgun (WGS) entry which is preliminary data.</text>
</comment>
<name>A0ABR1TSI8_9PEZI</name>
<feature type="region of interest" description="Disordered" evidence="1">
    <location>
        <begin position="14"/>
        <end position="38"/>
    </location>
</feature>
<dbReference type="InterPro" id="IPR010730">
    <property type="entry name" value="HET"/>
</dbReference>
<protein>
    <recommendedName>
        <fullName evidence="2">Heterokaryon incompatibility domain-containing protein</fullName>
    </recommendedName>
</protein>
<dbReference type="RefSeq" id="XP_066710958.1">
    <property type="nucleotide sequence ID" value="XM_066861848.1"/>
</dbReference>